<dbReference type="Proteomes" id="UP000215914">
    <property type="component" value="Chromosome 15"/>
</dbReference>
<reference evidence="2" key="1">
    <citation type="journal article" date="2017" name="Nature">
        <title>The sunflower genome provides insights into oil metabolism, flowering and Asterid evolution.</title>
        <authorList>
            <person name="Badouin H."/>
            <person name="Gouzy J."/>
            <person name="Grassa C.J."/>
            <person name="Murat F."/>
            <person name="Staton S.E."/>
            <person name="Cottret L."/>
            <person name="Lelandais-Briere C."/>
            <person name="Owens G.L."/>
            <person name="Carrere S."/>
            <person name="Mayjonade B."/>
            <person name="Legrand L."/>
            <person name="Gill N."/>
            <person name="Kane N.C."/>
            <person name="Bowers J.E."/>
            <person name="Hubner S."/>
            <person name="Bellec A."/>
            <person name="Berard A."/>
            <person name="Berges H."/>
            <person name="Blanchet N."/>
            <person name="Boniface M.C."/>
            <person name="Brunel D."/>
            <person name="Catrice O."/>
            <person name="Chaidir N."/>
            <person name="Claudel C."/>
            <person name="Donnadieu C."/>
            <person name="Faraut T."/>
            <person name="Fievet G."/>
            <person name="Helmstetter N."/>
            <person name="King M."/>
            <person name="Knapp S.J."/>
            <person name="Lai Z."/>
            <person name="Le Paslier M.C."/>
            <person name="Lippi Y."/>
            <person name="Lorenzon L."/>
            <person name="Mandel J.R."/>
            <person name="Marage G."/>
            <person name="Marchand G."/>
            <person name="Marquand E."/>
            <person name="Bret-Mestries E."/>
            <person name="Morien E."/>
            <person name="Nambeesan S."/>
            <person name="Nguyen T."/>
            <person name="Pegot-Espagnet P."/>
            <person name="Pouilly N."/>
            <person name="Raftis F."/>
            <person name="Sallet E."/>
            <person name="Schiex T."/>
            <person name="Thomas J."/>
            <person name="Vandecasteele C."/>
            <person name="Vares D."/>
            <person name="Vear F."/>
            <person name="Vautrin S."/>
            <person name="Crespi M."/>
            <person name="Mangin B."/>
            <person name="Burke J.M."/>
            <person name="Salse J."/>
            <person name="Munos S."/>
            <person name="Vincourt P."/>
            <person name="Rieseberg L.H."/>
            <person name="Langlade N.B."/>
        </authorList>
    </citation>
    <scope>NUCLEOTIDE SEQUENCE [LARGE SCALE GENOMIC DNA]</scope>
    <source>
        <strain evidence="2">cv. SF193</strain>
    </source>
</reference>
<gene>
    <name evidence="1" type="ORF">HannXRQ_Chr15g0496131</name>
</gene>
<dbReference type="AlphaFoldDB" id="A0A251SCN7"/>
<evidence type="ECO:0000313" key="1">
    <source>
        <dbReference type="EMBL" id="OTF96619.1"/>
    </source>
</evidence>
<accession>A0A251SCN7</accession>
<proteinExistence type="predicted"/>
<keyword evidence="2" id="KW-1185">Reference proteome</keyword>
<evidence type="ECO:0000313" key="2">
    <source>
        <dbReference type="Proteomes" id="UP000215914"/>
    </source>
</evidence>
<organism evidence="1 2">
    <name type="scientific">Helianthus annuus</name>
    <name type="common">Common sunflower</name>
    <dbReference type="NCBI Taxonomy" id="4232"/>
    <lineage>
        <taxon>Eukaryota</taxon>
        <taxon>Viridiplantae</taxon>
        <taxon>Streptophyta</taxon>
        <taxon>Embryophyta</taxon>
        <taxon>Tracheophyta</taxon>
        <taxon>Spermatophyta</taxon>
        <taxon>Magnoliopsida</taxon>
        <taxon>eudicotyledons</taxon>
        <taxon>Gunneridae</taxon>
        <taxon>Pentapetalae</taxon>
        <taxon>asterids</taxon>
        <taxon>campanulids</taxon>
        <taxon>Asterales</taxon>
        <taxon>Asteraceae</taxon>
        <taxon>Asteroideae</taxon>
        <taxon>Heliantheae alliance</taxon>
        <taxon>Heliantheae</taxon>
        <taxon>Helianthus</taxon>
    </lineage>
</organism>
<dbReference type="EMBL" id="CM007904">
    <property type="protein sequence ID" value="OTF96619.1"/>
    <property type="molecule type" value="Genomic_DNA"/>
</dbReference>
<sequence length="101" mass="11549">MVSSVILASITKTRIFPSPINRSGTYIRITIQFEAIMIKYCVIPARICSSLANRLWISLQPTFEETVRRDYITRELIGFYQEFPTGVLMVSCLRSLVVSVK</sequence>
<protein>
    <submittedName>
        <fullName evidence="1">Uncharacterized protein</fullName>
    </submittedName>
</protein>
<dbReference type="InParanoid" id="A0A251SCN7"/>
<name>A0A251SCN7_HELAN</name>